<dbReference type="HOGENOM" id="CLU_143844_0_0_1"/>
<accession>K3X3M5</accession>
<reference evidence="3" key="3">
    <citation type="submission" date="2015-02" db="UniProtKB">
        <authorList>
            <consortium name="EnsemblProtists"/>
        </authorList>
    </citation>
    <scope>IDENTIFICATION</scope>
    <source>
        <strain evidence="3">DAOM BR144</strain>
    </source>
</reference>
<reference evidence="4" key="1">
    <citation type="journal article" date="2010" name="Genome Biol.">
        <title>Genome sequence of the necrotrophic plant pathogen Pythium ultimum reveals original pathogenicity mechanisms and effector repertoire.</title>
        <authorList>
            <person name="Levesque C.A."/>
            <person name="Brouwer H."/>
            <person name="Cano L."/>
            <person name="Hamilton J.P."/>
            <person name="Holt C."/>
            <person name="Huitema E."/>
            <person name="Raffaele S."/>
            <person name="Robideau G.P."/>
            <person name="Thines M."/>
            <person name="Win J."/>
            <person name="Zerillo M.M."/>
            <person name="Beakes G.W."/>
            <person name="Boore J.L."/>
            <person name="Busam D."/>
            <person name="Dumas B."/>
            <person name="Ferriera S."/>
            <person name="Fuerstenberg S.I."/>
            <person name="Gachon C.M."/>
            <person name="Gaulin E."/>
            <person name="Govers F."/>
            <person name="Grenville-Briggs L."/>
            <person name="Horner N."/>
            <person name="Hostetler J."/>
            <person name="Jiang R.H."/>
            <person name="Johnson J."/>
            <person name="Krajaejun T."/>
            <person name="Lin H."/>
            <person name="Meijer H.J."/>
            <person name="Moore B."/>
            <person name="Morris P."/>
            <person name="Phuntmart V."/>
            <person name="Puiu D."/>
            <person name="Shetty J."/>
            <person name="Stajich J.E."/>
            <person name="Tripathy S."/>
            <person name="Wawra S."/>
            <person name="van West P."/>
            <person name="Whitty B.R."/>
            <person name="Coutinho P.M."/>
            <person name="Henrissat B."/>
            <person name="Martin F."/>
            <person name="Thomas P.D."/>
            <person name="Tyler B.M."/>
            <person name="De Vries R.P."/>
            <person name="Kamoun S."/>
            <person name="Yandell M."/>
            <person name="Tisserat N."/>
            <person name="Buell C.R."/>
        </authorList>
    </citation>
    <scope>NUCLEOTIDE SEQUENCE</scope>
    <source>
        <strain evidence="4">DAOM:BR144</strain>
    </source>
</reference>
<dbReference type="InParanoid" id="K3X3M5"/>
<evidence type="ECO:0000259" key="2">
    <source>
        <dbReference type="PROSITE" id="PS50020"/>
    </source>
</evidence>
<name>K3X3M5_GLOUD</name>
<evidence type="ECO:0000256" key="1">
    <source>
        <dbReference type="SAM" id="MobiDB-lite"/>
    </source>
</evidence>
<dbReference type="InterPro" id="IPR001202">
    <property type="entry name" value="WW_dom"/>
</dbReference>
<dbReference type="eggNOG" id="ENOG502SCVD">
    <property type="taxonomic scope" value="Eukaryota"/>
</dbReference>
<evidence type="ECO:0000313" key="4">
    <source>
        <dbReference type="Proteomes" id="UP000019132"/>
    </source>
</evidence>
<protein>
    <recommendedName>
        <fullName evidence="2">WW domain-containing protein</fullName>
    </recommendedName>
</protein>
<dbReference type="CDD" id="cd00201">
    <property type="entry name" value="WW"/>
    <property type="match status" value="1"/>
</dbReference>
<organism evidence="3 4">
    <name type="scientific">Globisporangium ultimum (strain ATCC 200006 / CBS 805.95 / DAOM BR144)</name>
    <name type="common">Pythium ultimum</name>
    <dbReference type="NCBI Taxonomy" id="431595"/>
    <lineage>
        <taxon>Eukaryota</taxon>
        <taxon>Sar</taxon>
        <taxon>Stramenopiles</taxon>
        <taxon>Oomycota</taxon>
        <taxon>Peronosporomycetes</taxon>
        <taxon>Pythiales</taxon>
        <taxon>Pythiaceae</taxon>
        <taxon>Globisporangium</taxon>
    </lineage>
</organism>
<feature type="domain" description="WW" evidence="2">
    <location>
        <begin position="11"/>
        <end position="38"/>
    </location>
</feature>
<dbReference type="EMBL" id="GL376637">
    <property type="status" value="NOT_ANNOTATED_CDS"/>
    <property type="molecule type" value="Genomic_DNA"/>
</dbReference>
<proteinExistence type="predicted"/>
<dbReference type="Gene3D" id="2.20.70.10">
    <property type="match status" value="1"/>
</dbReference>
<dbReference type="EnsemblProtists" id="PYU1_T011824">
    <property type="protein sequence ID" value="PYU1_T011824"/>
    <property type="gene ID" value="PYU1_G011798"/>
</dbReference>
<dbReference type="InterPro" id="IPR036020">
    <property type="entry name" value="WW_dom_sf"/>
</dbReference>
<dbReference type="Pfam" id="PF00397">
    <property type="entry name" value="WW"/>
    <property type="match status" value="1"/>
</dbReference>
<feature type="region of interest" description="Disordered" evidence="1">
    <location>
        <begin position="98"/>
        <end position="149"/>
    </location>
</feature>
<keyword evidence="4" id="KW-1185">Reference proteome</keyword>
<dbReference type="Proteomes" id="UP000019132">
    <property type="component" value="Unassembled WGS sequence"/>
</dbReference>
<sequence length="149" mass="17353">MATDTAKSGIWTEHVDANGRKFYFNMVHGRSYWELPDELLVQVKRPAIDELRDWDPSFRHERDSEEARRRREEVLLHAAANARATNVAPGMVALQERMAQAAQRKKKETELKQQRATEEKQKSEDATNEYLKMHTDKDTDTTGGKWLVR</sequence>
<dbReference type="OMA" id="NARATNV"/>
<dbReference type="SUPFAM" id="SSF51045">
    <property type="entry name" value="WW domain"/>
    <property type="match status" value="1"/>
</dbReference>
<dbReference type="AlphaFoldDB" id="K3X3M5"/>
<reference evidence="4" key="2">
    <citation type="submission" date="2010-04" db="EMBL/GenBank/DDBJ databases">
        <authorList>
            <person name="Buell R."/>
            <person name="Hamilton J."/>
            <person name="Hostetler J."/>
        </authorList>
    </citation>
    <scope>NUCLEOTIDE SEQUENCE [LARGE SCALE GENOMIC DNA]</scope>
    <source>
        <strain evidence="4">DAOM:BR144</strain>
    </source>
</reference>
<dbReference type="SMART" id="SM00456">
    <property type="entry name" value="WW"/>
    <property type="match status" value="1"/>
</dbReference>
<dbReference type="PROSITE" id="PS50020">
    <property type="entry name" value="WW_DOMAIN_2"/>
    <property type="match status" value="1"/>
</dbReference>
<evidence type="ECO:0000313" key="3">
    <source>
        <dbReference type="EnsemblProtists" id="PYU1_T011824"/>
    </source>
</evidence>
<dbReference type="VEuPathDB" id="FungiDB:PYU1_G011798"/>
<feature type="compositionally biased region" description="Basic and acidic residues" evidence="1">
    <location>
        <begin position="107"/>
        <end position="140"/>
    </location>
</feature>